<feature type="compositionally biased region" description="Basic and acidic residues" evidence="2">
    <location>
        <begin position="741"/>
        <end position="751"/>
    </location>
</feature>
<feature type="compositionally biased region" description="Low complexity" evidence="2">
    <location>
        <begin position="568"/>
        <end position="586"/>
    </location>
</feature>
<feature type="compositionally biased region" description="Polar residues" evidence="2">
    <location>
        <begin position="632"/>
        <end position="644"/>
    </location>
</feature>
<dbReference type="EMBL" id="CAXAMM010041361">
    <property type="protein sequence ID" value="CAK9099014.1"/>
    <property type="molecule type" value="Genomic_DNA"/>
</dbReference>
<feature type="region of interest" description="Disordered" evidence="2">
    <location>
        <begin position="678"/>
        <end position="796"/>
    </location>
</feature>
<keyword evidence="4" id="KW-1185">Reference proteome</keyword>
<feature type="compositionally biased region" description="Polar residues" evidence="2">
    <location>
        <begin position="301"/>
        <end position="311"/>
    </location>
</feature>
<comment type="caution">
    <text evidence="3">The sequence shown here is derived from an EMBL/GenBank/DDBJ whole genome shotgun (WGS) entry which is preliminary data.</text>
</comment>
<feature type="coiled-coil region" evidence="1">
    <location>
        <begin position="3"/>
        <end position="132"/>
    </location>
</feature>
<accession>A0ABP0REJ4</accession>
<feature type="region of interest" description="Disordered" evidence="2">
    <location>
        <begin position="291"/>
        <end position="324"/>
    </location>
</feature>
<evidence type="ECO:0000256" key="1">
    <source>
        <dbReference type="SAM" id="Coils"/>
    </source>
</evidence>
<feature type="region of interest" description="Disordered" evidence="2">
    <location>
        <begin position="388"/>
        <end position="409"/>
    </location>
</feature>
<gene>
    <name evidence="3" type="ORF">SCF082_LOCUS46392</name>
</gene>
<keyword evidence="1" id="KW-0175">Coiled coil</keyword>
<sequence>MEIVELERERRHLQRELAVASKGYRDVTFGAETANHASESALAELTAEAEQLRQEMQSVSEVASQREGELKNAAEQARVLLRERDNARKKMKISIEESKDLQERLAKADEEIACFSKELQETRRELQLLENRDMIMAEQLERQRVYGETVIKENEMLRKTMGRWQERRRSAPPCFDLEKVFLENELADTPQRARQSSEEAIDSSLGDSDAETNPIVEEVGDLIVKLRESDRELQDAISNHIKMSAYACDLELENKRLRQALEEQARYVVQHGADLELQHAECLAEMTQQLLPGKDRKQKECSSSGTSSAQHTNDDQNVDASGAINSGINHLHDELLSLATAGTEAHTDSENVGHASEESLGATAASAVERVQARLKKLRKLTNVLQRAPLDDRPEGEEGAQHSPRSSFIKTAKEAAVAAKELQEELNGMCEITARVAVALKCAVEESAQTREAVALLNDQVRMAEAALKSSPALEADEDLQRCLQKVTKLGRSALFGEVKGVFGRLWNDSLDRQKRRFLQKERREKIQSALQSAPVYVLDENPAERVGRPCSASRTQQTEETEAIEVSAKPSLSSAPAPLDPSNASTSPSAEDAHRRPSKTLLPSDLSLRHVSRRRASAPEVITRSWCLSDRPSNQSATASNLSPPSPTASLIIRQFSPSPSRLSDPQVDLAAVPHAPLQPKALPRSPRPLKARPALEDSPDENDPLAQARMRPRAVPPLSPSQSTGPNKSALAATSGAPQRERSFSKTRESQQPSHQSTDAKTGDNGPGIRTPAWHMVPDSNGWEPVIQSSRKAA</sequence>
<evidence type="ECO:0000313" key="4">
    <source>
        <dbReference type="Proteomes" id="UP001642464"/>
    </source>
</evidence>
<dbReference type="Proteomes" id="UP001642464">
    <property type="component" value="Unassembled WGS sequence"/>
</dbReference>
<proteinExistence type="predicted"/>
<feature type="compositionally biased region" description="Polar residues" evidence="2">
    <location>
        <begin position="752"/>
        <end position="762"/>
    </location>
</feature>
<evidence type="ECO:0000313" key="3">
    <source>
        <dbReference type="EMBL" id="CAK9099014.1"/>
    </source>
</evidence>
<reference evidence="3 4" key="1">
    <citation type="submission" date="2024-02" db="EMBL/GenBank/DDBJ databases">
        <authorList>
            <person name="Chen Y."/>
            <person name="Shah S."/>
            <person name="Dougan E. K."/>
            <person name="Thang M."/>
            <person name="Chan C."/>
        </authorList>
    </citation>
    <scope>NUCLEOTIDE SEQUENCE [LARGE SCALE GENOMIC DNA]</scope>
</reference>
<feature type="region of interest" description="Disordered" evidence="2">
    <location>
        <begin position="630"/>
        <end position="653"/>
    </location>
</feature>
<protein>
    <submittedName>
        <fullName evidence="3">Uncharacterized protein</fullName>
    </submittedName>
</protein>
<organism evidence="3 4">
    <name type="scientific">Durusdinium trenchii</name>
    <dbReference type="NCBI Taxonomy" id="1381693"/>
    <lineage>
        <taxon>Eukaryota</taxon>
        <taxon>Sar</taxon>
        <taxon>Alveolata</taxon>
        <taxon>Dinophyceae</taxon>
        <taxon>Suessiales</taxon>
        <taxon>Symbiodiniaceae</taxon>
        <taxon>Durusdinium</taxon>
    </lineage>
</organism>
<feature type="region of interest" description="Disordered" evidence="2">
    <location>
        <begin position="188"/>
        <end position="213"/>
    </location>
</feature>
<feature type="region of interest" description="Disordered" evidence="2">
    <location>
        <begin position="542"/>
        <end position="608"/>
    </location>
</feature>
<evidence type="ECO:0000256" key="2">
    <source>
        <dbReference type="SAM" id="MobiDB-lite"/>
    </source>
</evidence>
<name>A0ABP0REJ4_9DINO</name>